<feature type="coiled-coil region" evidence="1">
    <location>
        <begin position="92"/>
        <end position="260"/>
    </location>
</feature>
<sequence length="556" mass="65522">MDWSDSMNEGCNEEYMEDSEILNQSRSYNVLKAEYEKCRQENHDLKRKLRVNEAMLREVHEANEILEHSHDQQISEKKQYILKVDEKHRTLTKEYENTILNLETKLEQQAEEIEKLRQRADQCIKTECEAVIVDQFANLSFETDNISLKKRVDELLSILQEERKKYEYAEESIAELKSRCDHYEHYTRSIKEQLAEKDQTLEEIRAELSLKRTELESLQMDPTCKSRKGNSIFAEVEDRRQNVMNKMNVLREKYMELKRICKSQIMEIKKLRTERVATLRKLDNDADHTFTENEELIKKYKSRISDLESKLKIEIKKNSNSKQLNCSDTSFRYFQSLVDTQKKEMEELRIKVEDLCTKLLMQEETKMNITKQLHYWRYKASSLEVQMYAAQAELRLDLMNDAEHEVSNVLKDLTHKAEHEDSNVLKDLTHKYNTGATIDEKQSTSSQRINSSAHALPLNYSLEIEHTGCLVENPEEYKTHIQLTDKENSNNTSSDIEVKIITPKRSCKFEHNQSTNNDENKPFHAVENTAIKKSKVSPSTTEHEYPVVYISTNFND</sequence>
<evidence type="ECO:0000313" key="3">
    <source>
        <dbReference type="RefSeq" id="XP_033355103.1"/>
    </source>
</evidence>
<reference evidence="3" key="1">
    <citation type="submission" date="2025-08" db="UniProtKB">
        <authorList>
            <consortium name="RefSeq"/>
        </authorList>
    </citation>
    <scope>IDENTIFICATION</scope>
    <source>
        <tissue evidence="3">Muscle</tissue>
    </source>
</reference>
<accession>A0A6J3KPA6</accession>
<name>A0A6J3KPA6_9HYME</name>
<dbReference type="CTD" id="33578"/>
<proteinExistence type="predicted"/>
<keyword evidence="1" id="KW-0175">Coiled coil</keyword>
<dbReference type="RefSeq" id="XP_033355103.1">
    <property type="nucleotide sequence ID" value="XM_033499212.1"/>
</dbReference>
<protein>
    <submittedName>
        <fullName evidence="3">Protein Spindly isoform X2</fullName>
    </submittedName>
</protein>
<evidence type="ECO:0000256" key="1">
    <source>
        <dbReference type="SAM" id="Coils"/>
    </source>
</evidence>
<feature type="coiled-coil region" evidence="1">
    <location>
        <begin position="290"/>
        <end position="358"/>
    </location>
</feature>
<evidence type="ECO:0000313" key="2">
    <source>
        <dbReference type="Proteomes" id="UP000504631"/>
    </source>
</evidence>
<dbReference type="AlphaFoldDB" id="A0A6J3KPA6"/>
<gene>
    <name evidence="3" type="primary">LOC117236351</name>
</gene>
<keyword evidence="2" id="KW-1185">Reference proteome</keyword>
<dbReference type="GeneID" id="117236351"/>
<dbReference type="Proteomes" id="UP000504631">
    <property type="component" value="Unplaced"/>
</dbReference>
<organism evidence="2 3">
    <name type="scientific">Bombus vosnesenskii</name>
    <dbReference type="NCBI Taxonomy" id="207650"/>
    <lineage>
        <taxon>Eukaryota</taxon>
        <taxon>Metazoa</taxon>
        <taxon>Ecdysozoa</taxon>
        <taxon>Arthropoda</taxon>
        <taxon>Hexapoda</taxon>
        <taxon>Insecta</taxon>
        <taxon>Pterygota</taxon>
        <taxon>Neoptera</taxon>
        <taxon>Endopterygota</taxon>
        <taxon>Hymenoptera</taxon>
        <taxon>Apocrita</taxon>
        <taxon>Aculeata</taxon>
        <taxon>Apoidea</taxon>
        <taxon>Anthophila</taxon>
        <taxon>Apidae</taxon>
        <taxon>Bombus</taxon>
        <taxon>Pyrobombus</taxon>
    </lineage>
</organism>